<evidence type="ECO:0000259" key="8">
    <source>
        <dbReference type="Pfam" id="PF01379"/>
    </source>
</evidence>
<dbReference type="NCBIfam" id="TIGR00212">
    <property type="entry name" value="hemC"/>
    <property type="match status" value="1"/>
</dbReference>
<dbReference type="InterPro" id="IPR022418">
    <property type="entry name" value="Porphobilinogen_deaminase_C"/>
</dbReference>
<comment type="catalytic activity">
    <reaction evidence="6 7">
        <text>4 porphobilinogen + H2O = hydroxymethylbilane + 4 NH4(+)</text>
        <dbReference type="Rhea" id="RHEA:13185"/>
        <dbReference type="ChEBI" id="CHEBI:15377"/>
        <dbReference type="ChEBI" id="CHEBI:28938"/>
        <dbReference type="ChEBI" id="CHEBI:57845"/>
        <dbReference type="ChEBI" id="CHEBI:58126"/>
        <dbReference type="EC" id="2.5.1.61"/>
    </reaction>
</comment>
<dbReference type="EC" id="2.5.1.61" evidence="7"/>
<dbReference type="RefSeq" id="WP_171298035.1">
    <property type="nucleotide sequence ID" value="NZ_CP087098.1"/>
</dbReference>
<comment type="similarity">
    <text evidence="2 7">Belongs to the HMBS family.</text>
</comment>
<feature type="domain" description="Porphobilinogen deaminase C-terminal" evidence="9">
    <location>
        <begin position="221"/>
        <end position="288"/>
    </location>
</feature>
<dbReference type="FunFam" id="3.40.190.10:FF:000005">
    <property type="entry name" value="Porphobilinogen deaminase"/>
    <property type="match status" value="1"/>
</dbReference>
<dbReference type="InterPro" id="IPR000860">
    <property type="entry name" value="HemC"/>
</dbReference>
<evidence type="ECO:0000256" key="7">
    <source>
        <dbReference type="HAMAP-Rule" id="MF_00260"/>
    </source>
</evidence>
<sequence>MKINIGTRRSELAQVQANTIMAMIKEKFDIDSKKVLIETKGDKILNVTLDKIGGKGLFVKEIEFAMLEQKADMAVHSMKDVPYDVPKEFEIVAIPVREDVRDAFVAFDNISFYDLHEGARIGTSSIRRGTQIKILRPDIEIVPIRGNVQTRIAKIEKENLDGIILAAAGLKRLGMENIITNYFSIDEIVPAIAQGALGIEMVKNHPQINMIKKLDFYDARICVDAERSFMATLNGDCHDCIGAYAYLDTDLMHMTGVYRVNGKIVKKQLSGDKNDYIKLGEALAKKILENK</sequence>
<evidence type="ECO:0000256" key="1">
    <source>
        <dbReference type="ARBA" id="ARBA00002869"/>
    </source>
</evidence>
<feature type="modified residue" description="S-(dipyrrolylmethanemethyl)cysteine" evidence="7">
    <location>
        <position position="237"/>
    </location>
</feature>
<organism evidence="10 11">
    <name type="scientific">Clostridium estertheticum</name>
    <dbReference type="NCBI Taxonomy" id="238834"/>
    <lineage>
        <taxon>Bacteria</taxon>
        <taxon>Bacillati</taxon>
        <taxon>Bacillota</taxon>
        <taxon>Clostridia</taxon>
        <taxon>Eubacteriales</taxon>
        <taxon>Clostridiaceae</taxon>
        <taxon>Clostridium</taxon>
    </lineage>
</organism>
<dbReference type="SUPFAM" id="SSF53850">
    <property type="entry name" value="Periplasmic binding protein-like II"/>
    <property type="match status" value="1"/>
</dbReference>
<keyword evidence="4 7" id="KW-0808">Transferase</keyword>
<protein>
    <recommendedName>
        <fullName evidence="7">Porphobilinogen deaminase</fullName>
        <shortName evidence="7">PBG</shortName>
        <ecNumber evidence="7">2.5.1.61</ecNumber>
    </recommendedName>
    <alternativeName>
        <fullName evidence="7">Hydroxymethylbilane synthase</fullName>
        <shortName evidence="7">HMBS</shortName>
    </alternativeName>
    <alternativeName>
        <fullName evidence="7">Pre-uroporphyrinogen synthase</fullName>
    </alternativeName>
</protein>
<evidence type="ECO:0000313" key="10">
    <source>
        <dbReference type="EMBL" id="NNU77389.1"/>
    </source>
</evidence>
<proteinExistence type="inferred from homology"/>
<gene>
    <name evidence="7 10" type="primary">hemC</name>
    <name evidence="10" type="ORF">HLQ16_15745</name>
</gene>
<feature type="domain" description="Porphobilinogen deaminase N-terminal" evidence="8">
    <location>
        <begin position="3"/>
        <end position="208"/>
    </location>
</feature>
<dbReference type="HAMAP" id="MF_00260">
    <property type="entry name" value="Porphobil_deam"/>
    <property type="match status" value="1"/>
</dbReference>
<dbReference type="Proteomes" id="UP000531659">
    <property type="component" value="Unassembled WGS sequence"/>
</dbReference>
<comment type="miscellaneous">
    <text evidence="7">The porphobilinogen subunits are added to the dipyrromethane group.</text>
</comment>
<dbReference type="AlphaFoldDB" id="A0A7Y3T122"/>
<dbReference type="InterPro" id="IPR022417">
    <property type="entry name" value="Porphobilin_deaminase_N"/>
</dbReference>
<dbReference type="PIRSF" id="PIRSF001438">
    <property type="entry name" value="4pyrrol_synth_OHMeBilane_synth"/>
    <property type="match status" value="1"/>
</dbReference>
<evidence type="ECO:0000259" key="9">
    <source>
        <dbReference type="Pfam" id="PF03900"/>
    </source>
</evidence>
<dbReference type="PANTHER" id="PTHR11557">
    <property type="entry name" value="PORPHOBILINOGEN DEAMINASE"/>
    <property type="match status" value="1"/>
</dbReference>
<dbReference type="Pfam" id="PF03900">
    <property type="entry name" value="Porphobil_deamC"/>
    <property type="match status" value="1"/>
</dbReference>
<dbReference type="EMBL" id="JABEYB010000012">
    <property type="protein sequence ID" value="NNU77389.1"/>
    <property type="molecule type" value="Genomic_DNA"/>
</dbReference>
<reference evidence="10 11" key="1">
    <citation type="submission" date="2020-05" db="EMBL/GenBank/DDBJ databases">
        <title>Complete genome of Clostridium estertheticum subspecies estertheticum, isolated from Vacuum packed lamb meat from New Zealand imported to Switzerland.</title>
        <authorList>
            <person name="Wambui J."/>
            <person name="Stevens M.J.A."/>
            <person name="Stephan R."/>
        </authorList>
    </citation>
    <scope>NUCLEOTIDE SEQUENCE [LARGE SCALE GENOMIC DNA]</scope>
    <source>
        <strain evidence="10 11">CEST001</strain>
    </source>
</reference>
<evidence type="ECO:0000256" key="4">
    <source>
        <dbReference type="ARBA" id="ARBA00022679"/>
    </source>
</evidence>
<dbReference type="SUPFAM" id="SSF54782">
    <property type="entry name" value="Porphobilinogen deaminase (hydroxymethylbilane synthase), C-terminal domain"/>
    <property type="match status" value="1"/>
</dbReference>
<keyword evidence="5 7" id="KW-0627">Porphyrin biosynthesis</keyword>
<dbReference type="InterPro" id="IPR036803">
    <property type="entry name" value="Porphobilinogen_deaminase_C_sf"/>
</dbReference>
<dbReference type="GO" id="GO:0005737">
    <property type="term" value="C:cytoplasm"/>
    <property type="evidence" value="ECO:0007669"/>
    <property type="project" value="UniProtKB-UniRule"/>
</dbReference>
<evidence type="ECO:0000256" key="5">
    <source>
        <dbReference type="ARBA" id="ARBA00023244"/>
    </source>
</evidence>
<dbReference type="Pfam" id="PF01379">
    <property type="entry name" value="Porphobil_deam"/>
    <property type="match status" value="1"/>
</dbReference>
<evidence type="ECO:0000256" key="6">
    <source>
        <dbReference type="ARBA" id="ARBA00048169"/>
    </source>
</evidence>
<dbReference type="PANTHER" id="PTHR11557:SF0">
    <property type="entry name" value="PORPHOBILINOGEN DEAMINASE"/>
    <property type="match status" value="1"/>
</dbReference>
<comment type="function">
    <text evidence="1 7">Tetrapolymerization of the monopyrrole PBG into the hydroxymethylbilane pre-uroporphyrinogen in several discrete steps.</text>
</comment>
<comment type="subunit">
    <text evidence="3 7">Monomer.</text>
</comment>
<dbReference type="GO" id="GO:0004418">
    <property type="term" value="F:hydroxymethylbilane synthase activity"/>
    <property type="evidence" value="ECO:0007669"/>
    <property type="project" value="UniProtKB-UniRule"/>
</dbReference>
<comment type="cofactor">
    <cofactor evidence="7">
        <name>dipyrromethane</name>
        <dbReference type="ChEBI" id="CHEBI:60342"/>
    </cofactor>
    <text evidence="7">Binds 1 dipyrromethane group covalently.</text>
</comment>
<comment type="caution">
    <text evidence="10">The sequence shown here is derived from an EMBL/GenBank/DDBJ whole genome shotgun (WGS) entry which is preliminary data.</text>
</comment>
<evidence type="ECO:0000256" key="3">
    <source>
        <dbReference type="ARBA" id="ARBA00011245"/>
    </source>
</evidence>
<name>A0A7Y3T122_9CLOT</name>
<dbReference type="Gene3D" id="3.30.160.40">
    <property type="entry name" value="Porphobilinogen deaminase, C-terminal domain"/>
    <property type="match status" value="1"/>
</dbReference>
<evidence type="ECO:0000256" key="2">
    <source>
        <dbReference type="ARBA" id="ARBA00005638"/>
    </source>
</evidence>
<accession>A0A7Y3T122</accession>
<evidence type="ECO:0000313" key="11">
    <source>
        <dbReference type="Proteomes" id="UP000531659"/>
    </source>
</evidence>
<dbReference type="PRINTS" id="PR00151">
    <property type="entry name" value="PORPHBDMNASE"/>
</dbReference>
<dbReference type="Gene3D" id="3.40.190.10">
    <property type="entry name" value="Periplasmic binding protein-like II"/>
    <property type="match status" value="2"/>
</dbReference>
<dbReference type="GO" id="GO:0006782">
    <property type="term" value="P:protoporphyrinogen IX biosynthetic process"/>
    <property type="evidence" value="ECO:0007669"/>
    <property type="project" value="UniProtKB-UniRule"/>
</dbReference>